<accession>A0A923KS77</accession>
<reference evidence="2" key="1">
    <citation type="submission" date="2020-08" db="EMBL/GenBank/DDBJ databases">
        <title>Novel species isolated from subtropical streams in China.</title>
        <authorList>
            <person name="Lu H."/>
        </authorList>
    </citation>
    <scope>NUCLEOTIDE SEQUENCE</scope>
    <source>
        <strain evidence="2">LX22W</strain>
    </source>
</reference>
<dbReference type="Gene3D" id="3.50.30.30">
    <property type="match status" value="1"/>
</dbReference>
<evidence type="ECO:0000313" key="2">
    <source>
        <dbReference type="EMBL" id="MBC3880966.1"/>
    </source>
</evidence>
<sequence length="585" mass="64148">MLVIASTTTSSLAQTATPTASQAIATTVALSPAQAHFEPSYRQLRQEFNADNAYNTVAFVEKYWRIAGNTGFNASIHHVEKILQDAGYQKEVNGESDGPLTYRIETKKMKRPTWEPVDGRLSIVGDQTTLLEFASNRNMLAVNSASTPAAGVEAEVVFAGKGSAAELDAKEVQGKIVFVENAAAAVFGNAVKRGAIGVISYAMPAYTQPQKYINSIQFQTLPYLDAKRQIWAVVLSYQAKEKLKQALAKSSVKLAVKVETKLYESEELTLIANARGRSLADQRFVFSAHVQEPGANDNATGVGTLAEMARVTAQLIQQKAIAPERTITFMWGDEINSTARYIAENPKRAAGIQWGLSLDMVGEDVSKTGGSFLIEKMPDPSAIWTRGNEKHTEWGGSVLKESDMMPNYFTDFLLGRCRQQALESGWQVNANPYEGGSDHTPFLNAKIPGLLMWHFTDAFYHTDLDRIDKVSKSELRNVGISALAAALSLSTADEATVGHIIDELLVNAKDRLQTEFALSEKAVKGGADAAKEKHILEVWTNWYVAAFDKIRALPTAGMTQHLNVRVQKAQTELVKLSRNLEEKLN</sequence>
<comment type="caution">
    <text evidence="2">The sequence shown here is derived from an EMBL/GenBank/DDBJ whole genome shotgun (WGS) entry which is preliminary data.</text>
</comment>
<dbReference type="SUPFAM" id="SSF52025">
    <property type="entry name" value="PA domain"/>
    <property type="match status" value="1"/>
</dbReference>
<dbReference type="SUPFAM" id="SSF53187">
    <property type="entry name" value="Zn-dependent exopeptidases"/>
    <property type="match status" value="1"/>
</dbReference>
<proteinExistence type="predicted"/>
<evidence type="ECO:0000313" key="3">
    <source>
        <dbReference type="Proteomes" id="UP000627446"/>
    </source>
</evidence>
<organism evidence="2 3">
    <name type="scientific">Undibacterium nitidum</name>
    <dbReference type="NCBI Taxonomy" id="2762298"/>
    <lineage>
        <taxon>Bacteria</taxon>
        <taxon>Pseudomonadati</taxon>
        <taxon>Pseudomonadota</taxon>
        <taxon>Betaproteobacteria</taxon>
        <taxon>Burkholderiales</taxon>
        <taxon>Oxalobacteraceae</taxon>
        <taxon>Undibacterium</taxon>
    </lineage>
</organism>
<dbReference type="Gene3D" id="3.40.630.10">
    <property type="entry name" value="Zn peptidases"/>
    <property type="match status" value="1"/>
</dbReference>
<dbReference type="InterPro" id="IPR007484">
    <property type="entry name" value="Peptidase_M28"/>
</dbReference>
<evidence type="ECO:0000259" key="1">
    <source>
        <dbReference type="Pfam" id="PF04389"/>
    </source>
</evidence>
<feature type="domain" description="Peptidase M28" evidence="1">
    <location>
        <begin position="271"/>
        <end position="483"/>
    </location>
</feature>
<protein>
    <submittedName>
        <fullName evidence="2">M28 family peptidase</fullName>
    </submittedName>
</protein>
<dbReference type="InterPro" id="IPR046450">
    <property type="entry name" value="PA_dom_sf"/>
</dbReference>
<gene>
    <name evidence="2" type="ORF">H8K36_06245</name>
</gene>
<dbReference type="EMBL" id="JACOFZ010000001">
    <property type="protein sequence ID" value="MBC3880966.1"/>
    <property type="molecule type" value="Genomic_DNA"/>
</dbReference>
<dbReference type="AlphaFoldDB" id="A0A923KS77"/>
<dbReference type="Pfam" id="PF04389">
    <property type="entry name" value="Peptidase_M28"/>
    <property type="match status" value="1"/>
</dbReference>
<keyword evidence="3" id="KW-1185">Reference proteome</keyword>
<name>A0A923KS77_9BURK</name>
<dbReference type="Proteomes" id="UP000627446">
    <property type="component" value="Unassembled WGS sequence"/>
</dbReference>